<dbReference type="Proteomes" id="UP000011083">
    <property type="component" value="Unassembled WGS sequence"/>
</dbReference>
<dbReference type="RefSeq" id="XP_004353322.1">
    <property type="nucleotide sequence ID" value="XM_004353270.1"/>
</dbReference>
<name>L8HE28_ACACF</name>
<dbReference type="SUPFAM" id="SSF52540">
    <property type="entry name" value="P-loop containing nucleoside triphosphate hydrolases"/>
    <property type="match status" value="1"/>
</dbReference>
<keyword evidence="3" id="KW-1185">Reference proteome</keyword>
<evidence type="ECO:0008006" key="4">
    <source>
        <dbReference type="Google" id="ProtNLM"/>
    </source>
</evidence>
<dbReference type="Gene3D" id="3.40.50.300">
    <property type="entry name" value="P-loop containing nucleotide triphosphate hydrolases"/>
    <property type="match status" value="1"/>
</dbReference>
<gene>
    <name evidence="2" type="ORF">ACA1_023070</name>
</gene>
<proteinExistence type="predicted"/>
<keyword evidence="1" id="KW-0175">Coiled coil</keyword>
<protein>
    <recommendedName>
        <fullName evidence="4">AIG1-type G domain-containing protein</fullName>
    </recommendedName>
</protein>
<dbReference type="CDD" id="cd00882">
    <property type="entry name" value="Ras_like_GTPase"/>
    <property type="match status" value="1"/>
</dbReference>
<dbReference type="STRING" id="1257118.L8HE28"/>
<dbReference type="EMBL" id="KB007850">
    <property type="protein sequence ID" value="ELR23794.1"/>
    <property type="molecule type" value="Genomic_DNA"/>
</dbReference>
<dbReference type="AlphaFoldDB" id="L8HE28"/>
<evidence type="ECO:0000256" key="1">
    <source>
        <dbReference type="SAM" id="Coils"/>
    </source>
</evidence>
<dbReference type="KEGG" id="acan:ACA1_023070"/>
<dbReference type="VEuPathDB" id="AmoebaDB:ACA1_023070"/>
<organism evidence="2 3">
    <name type="scientific">Acanthamoeba castellanii (strain ATCC 30010 / Neff)</name>
    <dbReference type="NCBI Taxonomy" id="1257118"/>
    <lineage>
        <taxon>Eukaryota</taxon>
        <taxon>Amoebozoa</taxon>
        <taxon>Discosea</taxon>
        <taxon>Longamoebia</taxon>
        <taxon>Centramoebida</taxon>
        <taxon>Acanthamoebidae</taxon>
        <taxon>Acanthamoeba</taxon>
    </lineage>
</organism>
<accession>L8HE28</accession>
<evidence type="ECO:0000313" key="3">
    <source>
        <dbReference type="Proteomes" id="UP000011083"/>
    </source>
</evidence>
<dbReference type="InterPro" id="IPR027417">
    <property type="entry name" value="P-loop_NTPase"/>
</dbReference>
<dbReference type="GeneID" id="14924788"/>
<sequence length="317" mass="35612">MIITSGPGRGKSTVGNIAAGRAVFATAFQPTHVTTENAWAVSQSVRFPGEAPLALVVHDTPGLDQDAHYPRHRAQLQRAFEGPCRQRQIVAFVLAVAASGRISANDVRQLEAIVRAYDLRPESVILVFNMMPALAPAAAEAYMVEAVAAMPPLLRPYAANRLAVPYLERLANDNLEQRQAFVASGSGEAQRVRDSLAEALSRASPGSYVLVRPEALLSAAETSEKLHQEKLRLERERQRLEAERRAQELRLEQARRQEELQRQENERLALQRERAEAERRIQEAQLQQAREQEEHRRSVLSSVAREGKRFLKRIRLR</sequence>
<evidence type="ECO:0000313" key="2">
    <source>
        <dbReference type="EMBL" id="ELR23794.1"/>
    </source>
</evidence>
<reference evidence="2 3" key="1">
    <citation type="journal article" date="2013" name="Genome Biol.">
        <title>Genome of Acanthamoeba castellanii highlights extensive lateral gene transfer and early evolution of tyrosine kinase signaling.</title>
        <authorList>
            <person name="Clarke M."/>
            <person name="Lohan A.J."/>
            <person name="Liu B."/>
            <person name="Lagkouvardos I."/>
            <person name="Roy S."/>
            <person name="Zafar N."/>
            <person name="Bertelli C."/>
            <person name="Schilde C."/>
            <person name="Kianianmomeni A."/>
            <person name="Burglin T.R."/>
            <person name="Frech C."/>
            <person name="Turcotte B."/>
            <person name="Kopec K.O."/>
            <person name="Synnott J.M."/>
            <person name="Choo C."/>
            <person name="Paponov I."/>
            <person name="Finkler A."/>
            <person name="Soon Heng Tan C."/>
            <person name="Hutchins A.P."/>
            <person name="Weinmeier T."/>
            <person name="Rattei T."/>
            <person name="Chu J.S."/>
            <person name="Gimenez G."/>
            <person name="Irimia M."/>
            <person name="Rigden D.J."/>
            <person name="Fitzpatrick D.A."/>
            <person name="Lorenzo-Morales J."/>
            <person name="Bateman A."/>
            <person name="Chiu C.H."/>
            <person name="Tang P."/>
            <person name="Hegemann P."/>
            <person name="Fromm H."/>
            <person name="Raoult D."/>
            <person name="Greub G."/>
            <person name="Miranda-Saavedra D."/>
            <person name="Chen N."/>
            <person name="Nash P."/>
            <person name="Ginger M.L."/>
            <person name="Horn M."/>
            <person name="Schaap P."/>
            <person name="Caler L."/>
            <person name="Loftus B."/>
        </authorList>
    </citation>
    <scope>NUCLEOTIDE SEQUENCE [LARGE SCALE GENOMIC DNA]</scope>
    <source>
        <strain evidence="2 3">Neff</strain>
    </source>
</reference>
<feature type="coiled-coil region" evidence="1">
    <location>
        <begin position="216"/>
        <end position="294"/>
    </location>
</feature>